<keyword evidence="1" id="KW-0479">Metal-binding</keyword>
<dbReference type="InterPro" id="IPR011051">
    <property type="entry name" value="RmlC_Cupin_sf"/>
</dbReference>
<evidence type="ECO:0000313" key="4">
    <source>
        <dbReference type="Proteomes" id="UP000273675"/>
    </source>
</evidence>
<dbReference type="Proteomes" id="UP000273675">
    <property type="component" value="Unassembled WGS sequence"/>
</dbReference>
<dbReference type="OrthoDB" id="116921at2"/>
<dbReference type="InterPro" id="IPR051610">
    <property type="entry name" value="GPI/OXD"/>
</dbReference>
<reference evidence="3 4" key="1">
    <citation type="submission" date="2018-10" db="EMBL/GenBank/DDBJ databases">
        <title>Genomic Encyclopedia of Type Strains, Phase IV (KMG-IV): sequencing the most valuable type-strain genomes for metagenomic binning, comparative biology and taxonomic classification.</title>
        <authorList>
            <person name="Goeker M."/>
        </authorList>
    </citation>
    <scope>NUCLEOTIDE SEQUENCE [LARGE SCALE GENOMIC DNA]</scope>
    <source>
        <strain evidence="3 4">DSM 4734</strain>
    </source>
</reference>
<dbReference type="PANTHER" id="PTHR35848:SF6">
    <property type="entry name" value="CUPIN TYPE-2 DOMAIN-CONTAINING PROTEIN"/>
    <property type="match status" value="1"/>
</dbReference>
<dbReference type="Pfam" id="PF07883">
    <property type="entry name" value="Cupin_2"/>
    <property type="match status" value="1"/>
</dbReference>
<dbReference type="RefSeq" id="WP_121210262.1">
    <property type="nucleotide sequence ID" value="NZ_RBIM01000002.1"/>
</dbReference>
<dbReference type="InterPro" id="IPR014710">
    <property type="entry name" value="RmlC-like_jellyroll"/>
</dbReference>
<dbReference type="PANTHER" id="PTHR35848">
    <property type="entry name" value="OXALATE-BINDING PROTEIN"/>
    <property type="match status" value="1"/>
</dbReference>
<comment type="caution">
    <text evidence="3">The sequence shown here is derived from an EMBL/GenBank/DDBJ whole genome shotgun (WGS) entry which is preliminary data.</text>
</comment>
<gene>
    <name evidence="3" type="ORF">C7435_0991</name>
</gene>
<accession>A0A495DK91</accession>
<sequence>MTRSPVTHIDDVALENLAHGETFSADLARLGPLIGLQQLGCCLTIVPPGKTAFPYHNHHAIEEAIIILEGEGTYRFGEERHTVRAGHVLAAPTGGREVAHQLVNTGTGDLKYICVSTMQPVDVVEYPDSNKVGAVRWSEADGDEPAFRHRAFAAEPVDYWEGEG</sequence>
<evidence type="ECO:0000259" key="2">
    <source>
        <dbReference type="Pfam" id="PF07883"/>
    </source>
</evidence>
<dbReference type="EMBL" id="RBIM01000002">
    <property type="protein sequence ID" value="RKR03043.1"/>
    <property type="molecule type" value="Genomic_DNA"/>
</dbReference>
<name>A0A495DK91_9PROT</name>
<organism evidence="3 4">
    <name type="scientific">Maricaulis maris</name>
    <dbReference type="NCBI Taxonomy" id="74318"/>
    <lineage>
        <taxon>Bacteria</taxon>
        <taxon>Pseudomonadati</taxon>
        <taxon>Pseudomonadota</taxon>
        <taxon>Alphaproteobacteria</taxon>
        <taxon>Maricaulales</taxon>
        <taxon>Maricaulaceae</taxon>
        <taxon>Maricaulis</taxon>
    </lineage>
</organism>
<dbReference type="InterPro" id="IPR013096">
    <property type="entry name" value="Cupin_2"/>
</dbReference>
<protein>
    <submittedName>
        <fullName evidence="3">Putative cupin superfamily protein</fullName>
    </submittedName>
</protein>
<evidence type="ECO:0000313" key="3">
    <source>
        <dbReference type="EMBL" id="RKR03043.1"/>
    </source>
</evidence>
<dbReference type="AlphaFoldDB" id="A0A495DK91"/>
<dbReference type="Gene3D" id="2.60.120.10">
    <property type="entry name" value="Jelly Rolls"/>
    <property type="match status" value="1"/>
</dbReference>
<dbReference type="GO" id="GO:0046872">
    <property type="term" value="F:metal ion binding"/>
    <property type="evidence" value="ECO:0007669"/>
    <property type="project" value="UniProtKB-KW"/>
</dbReference>
<feature type="domain" description="Cupin type-2" evidence="2">
    <location>
        <begin position="44"/>
        <end position="115"/>
    </location>
</feature>
<dbReference type="CDD" id="cd02224">
    <property type="entry name" value="cupin_SPO2919-like"/>
    <property type="match status" value="1"/>
</dbReference>
<dbReference type="SUPFAM" id="SSF51182">
    <property type="entry name" value="RmlC-like cupins"/>
    <property type="match status" value="1"/>
</dbReference>
<evidence type="ECO:0000256" key="1">
    <source>
        <dbReference type="ARBA" id="ARBA00022723"/>
    </source>
</evidence>
<proteinExistence type="predicted"/>